<evidence type="ECO:0000256" key="1">
    <source>
        <dbReference type="ARBA" id="ARBA00022801"/>
    </source>
</evidence>
<dbReference type="Gene3D" id="3.40.50.1820">
    <property type="entry name" value="alpha/beta hydrolase"/>
    <property type="match status" value="1"/>
</dbReference>
<reference evidence="3 4" key="1">
    <citation type="journal article" date="2015" name="Genome Announc.">
        <title>Genome Sequence of Mushroom Soft-Rot Pathogen Janthinobacterium agaricidamnosum.</title>
        <authorList>
            <person name="Graupner K."/>
            <person name="Lackner G."/>
            <person name="Hertweck C."/>
        </authorList>
    </citation>
    <scope>NUCLEOTIDE SEQUENCE [LARGE SCALE GENOMIC DNA]</scope>
    <source>
        <strain evidence="4">NBRC 102515 / DSM 9628</strain>
    </source>
</reference>
<dbReference type="HOGENOM" id="CLU_043246_2_0_4"/>
<gene>
    <name evidence="3" type="ORF">GJA_1785</name>
</gene>
<dbReference type="AlphaFoldDB" id="W0V3H9"/>
<dbReference type="InterPro" id="IPR050261">
    <property type="entry name" value="FrsA_esterase"/>
</dbReference>
<dbReference type="PANTHER" id="PTHR22946">
    <property type="entry name" value="DIENELACTONE HYDROLASE DOMAIN-CONTAINING PROTEIN-RELATED"/>
    <property type="match status" value="1"/>
</dbReference>
<dbReference type="PATRIC" id="fig|1349767.4.peg.3560"/>
<sequence length="392" mass="42647">MPDSERIIFTPLFLRRHLVLLALCHGLPAASLALDARVNEQIIMVPASQGRVALETTLFRPNGDGPFPLLIINHGKQAGDPHAQRRDRFIYMATSFVRRGYAVLVPMRTGFAQSSGTYVGHGCDMTANGNAQADDIVDVVNYARRQPWADGERIVVAGQSYGGLAAVALAARPVPGVRGVLNFAGGLRDDDHGCDWKSALAKAYANYGAHNRIPSLWLYGANDSYFAPQLVQRMYRSFTGSGGGASLYAYGPYKNDAHVMLASRDGEAVWRAPTERFLQVIGMPTADIYPVPDTPAPPKTNFAPLDDIAAVPFLPDRGRDAYRDFLARRTPRAFAVSPSGAWGWAEEGEEPDSRAVAACQARSSQPCRLYSVDDDVVWPENSANHTAVGRTE</sequence>
<evidence type="ECO:0000259" key="2">
    <source>
        <dbReference type="Pfam" id="PF02129"/>
    </source>
</evidence>
<dbReference type="eggNOG" id="COG0412">
    <property type="taxonomic scope" value="Bacteria"/>
</dbReference>
<dbReference type="KEGG" id="jag:GJA_1785"/>
<dbReference type="SUPFAM" id="SSF53474">
    <property type="entry name" value="alpha/beta-Hydrolases"/>
    <property type="match status" value="1"/>
</dbReference>
<dbReference type="Proteomes" id="UP000027604">
    <property type="component" value="Chromosome I"/>
</dbReference>
<dbReference type="GO" id="GO:0052689">
    <property type="term" value="F:carboxylic ester hydrolase activity"/>
    <property type="evidence" value="ECO:0007669"/>
    <property type="project" value="UniProtKB-ARBA"/>
</dbReference>
<keyword evidence="4" id="KW-1185">Reference proteome</keyword>
<feature type="domain" description="Xaa-Pro dipeptidyl-peptidase-like" evidence="2">
    <location>
        <begin position="52"/>
        <end position="183"/>
    </location>
</feature>
<dbReference type="EMBL" id="HG322949">
    <property type="protein sequence ID" value="CDG82421.1"/>
    <property type="molecule type" value="Genomic_DNA"/>
</dbReference>
<keyword evidence="1" id="KW-0378">Hydrolase</keyword>
<name>W0V3H9_9BURK</name>
<dbReference type="InterPro" id="IPR000383">
    <property type="entry name" value="Xaa-Pro-like_dom"/>
</dbReference>
<evidence type="ECO:0000313" key="4">
    <source>
        <dbReference type="Proteomes" id="UP000027604"/>
    </source>
</evidence>
<accession>W0V3H9</accession>
<protein>
    <submittedName>
        <fullName evidence="3">X-Pro dipeptidyl-peptidase family protein</fullName>
    </submittedName>
</protein>
<dbReference type="PANTHER" id="PTHR22946:SF9">
    <property type="entry name" value="POLYKETIDE TRANSFERASE AF380"/>
    <property type="match status" value="1"/>
</dbReference>
<dbReference type="Pfam" id="PF02129">
    <property type="entry name" value="Peptidase_S15"/>
    <property type="match status" value="1"/>
</dbReference>
<organism evidence="3 4">
    <name type="scientific">Janthinobacterium agaricidamnosum NBRC 102515 = DSM 9628</name>
    <dbReference type="NCBI Taxonomy" id="1349767"/>
    <lineage>
        <taxon>Bacteria</taxon>
        <taxon>Pseudomonadati</taxon>
        <taxon>Pseudomonadota</taxon>
        <taxon>Betaproteobacteria</taxon>
        <taxon>Burkholderiales</taxon>
        <taxon>Oxalobacteraceae</taxon>
        <taxon>Janthinobacterium</taxon>
    </lineage>
</organism>
<dbReference type="STRING" id="1349767.GJA_1785"/>
<proteinExistence type="predicted"/>
<evidence type="ECO:0000313" key="3">
    <source>
        <dbReference type="EMBL" id="CDG82421.1"/>
    </source>
</evidence>
<dbReference type="InterPro" id="IPR029058">
    <property type="entry name" value="AB_hydrolase_fold"/>
</dbReference>